<organism evidence="1">
    <name type="scientific">marine sediment metagenome</name>
    <dbReference type="NCBI Taxonomy" id="412755"/>
    <lineage>
        <taxon>unclassified sequences</taxon>
        <taxon>metagenomes</taxon>
        <taxon>ecological metagenomes</taxon>
    </lineage>
</organism>
<gene>
    <name evidence="1" type="ORF">S06H3_57073</name>
</gene>
<dbReference type="EMBL" id="BARV01036788">
    <property type="protein sequence ID" value="GAI57182.1"/>
    <property type="molecule type" value="Genomic_DNA"/>
</dbReference>
<protein>
    <submittedName>
        <fullName evidence="1">Uncharacterized protein</fullName>
    </submittedName>
</protein>
<comment type="caution">
    <text evidence="1">The sequence shown here is derived from an EMBL/GenBank/DDBJ whole genome shotgun (WGS) entry which is preliminary data.</text>
</comment>
<accession>X1PLP7</accession>
<proteinExistence type="predicted"/>
<sequence length="197" mass="21947">MAKLKAPLLSFGASGALAKAIVFFPWKGVDAVREYVIPANPKTKPQRDQREHMSNAVDEWHDAKYSAIDVTAWNRFAGTLKAIMSGFNAMVRTFIKEAILDNTWTRLKDMYLEDVEDDRFTATIAIPSALGDPTIHWGTSKTHFPDEAVMPTTDGNKGTYTITGLTKNTLYYFYCHYGVSGDTYGRTGIYSQRTAAA</sequence>
<name>X1PLP7_9ZZZZ</name>
<evidence type="ECO:0000313" key="1">
    <source>
        <dbReference type="EMBL" id="GAI57182.1"/>
    </source>
</evidence>
<reference evidence="1" key="1">
    <citation type="journal article" date="2014" name="Front. Microbiol.">
        <title>High frequency of phylogenetically diverse reductive dehalogenase-homologous genes in deep subseafloor sedimentary metagenomes.</title>
        <authorList>
            <person name="Kawai M."/>
            <person name="Futagami T."/>
            <person name="Toyoda A."/>
            <person name="Takaki Y."/>
            <person name="Nishi S."/>
            <person name="Hori S."/>
            <person name="Arai W."/>
            <person name="Tsubouchi T."/>
            <person name="Morono Y."/>
            <person name="Uchiyama I."/>
            <person name="Ito T."/>
            <person name="Fujiyama A."/>
            <person name="Inagaki F."/>
            <person name="Takami H."/>
        </authorList>
    </citation>
    <scope>NUCLEOTIDE SEQUENCE</scope>
    <source>
        <strain evidence="1">Expedition CK06-06</strain>
    </source>
</reference>
<dbReference type="AlphaFoldDB" id="X1PLP7"/>